<accession>A0ACD3AMV3</accession>
<evidence type="ECO:0000313" key="1">
    <source>
        <dbReference type="EMBL" id="TFK66247.1"/>
    </source>
</evidence>
<keyword evidence="2" id="KW-1185">Reference proteome</keyword>
<name>A0ACD3AMV3_9AGAR</name>
<sequence length="99" mass="11028">MSKHPLMSARGLSIVLDASNALEPSPQGTYAKVQALGLWASRFLNLARHKLKPSPRQRNIGSLPRPSSFGTRETSDEQHNIRYSGCTGIKSQLIKIRDW</sequence>
<gene>
    <name evidence="1" type="ORF">BDN72DRAFT_844594</name>
</gene>
<evidence type="ECO:0000313" key="2">
    <source>
        <dbReference type="Proteomes" id="UP000308600"/>
    </source>
</evidence>
<proteinExistence type="predicted"/>
<dbReference type="Proteomes" id="UP000308600">
    <property type="component" value="Unassembled WGS sequence"/>
</dbReference>
<reference evidence="1 2" key="1">
    <citation type="journal article" date="2019" name="Nat. Ecol. Evol.">
        <title>Megaphylogeny resolves global patterns of mushroom evolution.</title>
        <authorList>
            <person name="Varga T."/>
            <person name="Krizsan K."/>
            <person name="Foldi C."/>
            <person name="Dima B."/>
            <person name="Sanchez-Garcia M."/>
            <person name="Sanchez-Ramirez S."/>
            <person name="Szollosi G.J."/>
            <person name="Szarkandi J.G."/>
            <person name="Papp V."/>
            <person name="Albert L."/>
            <person name="Andreopoulos W."/>
            <person name="Angelini C."/>
            <person name="Antonin V."/>
            <person name="Barry K.W."/>
            <person name="Bougher N.L."/>
            <person name="Buchanan P."/>
            <person name="Buyck B."/>
            <person name="Bense V."/>
            <person name="Catcheside P."/>
            <person name="Chovatia M."/>
            <person name="Cooper J."/>
            <person name="Damon W."/>
            <person name="Desjardin D."/>
            <person name="Finy P."/>
            <person name="Geml J."/>
            <person name="Haridas S."/>
            <person name="Hughes K."/>
            <person name="Justo A."/>
            <person name="Karasinski D."/>
            <person name="Kautmanova I."/>
            <person name="Kiss B."/>
            <person name="Kocsube S."/>
            <person name="Kotiranta H."/>
            <person name="LaButti K.M."/>
            <person name="Lechner B.E."/>
            <person name="Liimatainen K."/>
            <person name="Lipzen A."/>
            <person name="Lukacs Z."/>
            <person name="Mihaltcheva S."/>
            <person name="Morgado L.N."/>
            <person name="Niskanen T."/>
            <person name="Noordeloos M.E."/>
            <person name="Ohm R.A."/>
            <person name="Ortiz-Santana B."/>
            <person name="Ovrebo C."/>
            <person name="Racz N."/>
            <person name="Riley R."/>
            <person name="Savchenko A."/>
            <person name="Shiryaev A."/>
            <person name="Soop K."/>
            <person name="Spirin V."/>
            <person name="Szebenyi C."/>
            <person name="Tomsovsky M."/>
            <person name="Tulloss R.E."/>
            <person name="Uehling J."/>
            <person name="Grigoriev I.V."/>
            <person name="Vagvolgyi C."/>
            <person name="Papp T."/>
            <person name="Martin F.M."/>
            <person name="Miettinen O."/>
            <person name="Hibbett D.S."/>
            <person name="Nagy L.G."/>
        </authorList>
    </citation>
    <scope>NUCLEOTIDE SEQUENCE [LARGE SCALE GENOMIC DNA]</scope>
    <source>
        <strain evidence="1 2">NL-1719</strain>
    </source>
</reference>
<protein>
    <submittedName>
        <fullName evidence="1">Uncharacterized protein</fullName>
    </submittedName>
</protein>
<organism evidence="1 2">
    <name type="scientific">Pluteus cervinus</name>
    <dbReference type="NCBI Taxonomy" id="181527"/>
    <lineage>
        <taxon>Eukaryota</taxon>
        <taxon>Fungi</taxon>
        <taxon>Dikarya</taxon>
        <taxon>Basidiomycota</taxon>
        <taxon>Agaricomycotina</taxon>
        <taxon>Agaricomycetes</taxon>
        <taxon>Agaricomycetidae</taxon>
        <taxon>Agaricales</taxon>
        <taxon>Pluteineae</taxon>
        <taxon>Pluteaceae</taxon>
        <taxon>Pluteus</taxon>
    </lineage>
</organism>
<dbReference type="EMBL" id="ML208411">
    <property type="protein sequence ID" value="TFK66247.1"/>
    <property type="molecule type" value="Genomic_DNA"/>
</dbReference>